<reference evidence="4" key="1">
    <citation type="submission" date="2024-05" db="EMBL/GenBank/DDBJ databases">
        <title>WGS of Aeromonas isolates.</title>
        <authorList>
            <person name="Lee H."/>
        </authorList>
    </citation>
    <scope>NUCLEOTIDE SEQUENCE</scope>
    <source>
        <strain evidence="4">LP308</strain>
    </source>
</reference>
<dbReference type="Pfam" id="PF03610">
    <property type="entry name" value="EIIA-man"/>
    <property type="match status" value="1"/>
</dbReference>
<name>A0ABT7QB36_9GAMM</name>
<accession>A0ABT7QB36</accession>
<dbReference type="Proteomes" id="UP001168109">
    <property type="component" value="Unassembled WGS sequence"/>
</dbReference>
<keyword evidence="2" id="KW-0732">Signal</keyword>
<dbReference type="PANTHER" id="PTHR33799:SF1">
    <property type="entry name" value="PTS SYSTEM MANNOSE-SPECIFIC EIIAB COMPONENT-RELATED"/>
    <property type="match status" value="1"/>
</dbReference>
<comment type="caution">
    <text evidence="4">The sequence shown here is derived from an EMBL/GenBank/DDBJ whole genome shotgun (WGS) entry which is preliminary data.</text>
</comment>
<proteinExistence type="predicted"/>
<dbReference type="Gene3D" id="3.40.50.510">
    <property type="entry name" value="Phosphotransferase system, mannose-type IIA component"/>
    <property type="match status" value="1"/>
</dbReference>
<feature type="signal peptide" evidence="2">
    <location>
        <begin position="1"/>
        <end position="20"/>
    </location>
</feature>
<dbReference type="RefSeq" id="WP_290041867.1">
    <property type="nucleotide sequence ID" value="NZ_JAOPLU010000002.1"/>
</dbReference>
<gene>
    <name evidence="4" type="ORF">OB962_09020</name>
</gene>
<dbReference type="InterPro" id="IPR036662">
    <property type="entry name" value="PTS_EIIA_man-typ_sf"/>
</dbReference>
<evidence type="ECO:0000259" key="3">
    <source>
        <dbReference type="PROSITE" id="PS51096"/>
    </source>
</evidence>
<dbReference type="InterPro" id="IPR051471">
    <property type="entry name" value="Bacterial_PTS_sugar_comp"/>
</dbReference>
<dbReference type="EMBL" id="JAOPLU010000002">
    <property type="protein sequence ID" value="MDM5131135.1"/>
    <property type="molecule type" value="Genomic_DNA"/>
</dbReference>
<organism evidence="4 5">
    <name type="scientific">Aeromonas piscicola</name>
    <dbReference type="NCBI Taxonomy" id="600645"/>
    <lineage>
        <taxon>Bacteria</taxon>
        <taxon>Pseudomonadati</taxon>
        <taxon>Pseudomonadota</taxon>
        <taxon>Gammaproteobacteria</taxon>
        <taxon>Aeromonadales</taxon>
        <taxon>Aeromonadaceae</taxon>
        <taxon>Aeromonas</taxon>
    </lineage>
</organism>
<sequence>MLRILIATHGSLAPALLASASMVYGEMPAVATVSLTEEGGIEAFRAEFEQTLRQHGAGSDGVLVLCDMECGTPYNVACRFAFDPEWPQAVAVVTGVNFPMLLMSADWLAATDVHEAARQLLAQALESMVIAASAATHPHDDNF</sequence>
<protein>
    <submittedName>
        <fullName evidence="4">PTS fructose transporter subunit IIA</fullName>
    </submittedName>
</protein>
<dbReference type="SUPFAM" id="SSF53062">
    <property type="entry name" value="PTS system fructose IIA component-like"/>
    <property type="match status" value="1"/>
</dbReference>
<evidence type="ECO:0000313" key="4">
    <source>
        <dbReference type="EMBL" id="MDM5131135.1"/>
    </source>
</evidence>
<feature type="domain" description="PTS EIIA type-4" evidence="3">
    <location>
        <begin position="1"/>
        <end position="128"/>
    </location>
</feature>
<dbReference type="PROSITE" id="PS51096">
    <property type="entry name" value="PTS_EIIA_TYPE_4"/>
    <property type="match status" value="1"/>
</dbReference>
<keyword evidence="1" id="KW-0808">Transferase</keyword>
<evidence type="ECO:0000256" key="1">
    <source>
        <dbReference type="ARBA" id="ARBA00022679"/>
    </source>
</evidence>
<evidence type="ECO:0000256" key="2">
    <source>
        <dbReference type="SAM" id="SignalP"/>
    </source>
</evidence>
<feature type="chain" id="PRO_5047492431" evidence="2">
    <location>
        <begin position="21"/>
        <end position="143"/>
    </location>
</feature>
<dbReference type="InterPro" id="IPR004701">
    <property type="entry name" value="PTS_EIIA_man-typ"/>
</dbReference>
<keyword evidence="5" id="KW-1185">Reference proteome</keyword>
<evidence type="ECO:0000313" key="5">
    <source>
        <dbReference type="Proteomes" id="UP001168109"/>
    </source>
</evidence>
<dbReference type="PANTHER" id="PTHR33799">
    <property type="entry name" value="PTS PERMEASE-RELATED-RELATED"/>
    <property type="match status" value="1"/>
</dbReference>